<evidence type="ECO:0000256" key="2">
    <source>
        <dbReference type="ARBA" id="ARBA00004613"/>
    </source>
</evidence>
<evidence type="ECO:0000256" key="8">
    <source>
        <dbReference type="ARBA" id="ARBA00023295"/>
    </source>
</evidence>
<feature type="compositionally biased region" description="Polar residues" evidence="9">
    <location>
        <begin position="499"/>
        <end position="509"/>
    </location>
</feature>
<organism evidence="12">
    <name type="scientific">Trebouxia lynnae</name>
    <dbReference type="NCBI Taxonomy" id="1825957"/>
    <lineage>
        <taxon>Eukaryota</taxon>
        <taxon>Viridiplantae</taxon>
        <taxon>Chlorophyta</taxon>
        <taxon>core chlorophytes</taxon>
        <taxon>Trebouxiophyceae</taxon>
        <taxon>Trebouxiales</taxon>
        <taxon>Trebouxiaceae</taxon>
        <taxon>Trebouxia</taxon>
    </lineage>
</organism>
<feature type="chain" id="PRO_5029853657" description="mannan endo-1,4-beta-mannosidase" evidence="10">
    <location>
        <begin position="24"/>
        <end position="537"/>
    </location>
</feature>
<dbReference type="EMBL" id="MT438952">
    <property type="protein sequence ID" value="QOL01199.1"/>
    <property type="molecule type" value="mRNA"/>
</dbReference>
<dbReference type="EC" id="3.2.1.78" evidence="4"/>
<dbReference type="InterPro" id="IPR017853">
    <property type="entry name" value="GH"/>
</dbReference>
<evidence type="ECO:0000256" key="4">
    <source>
        <dbReference type="ARBA" id="ARBA00012706"/>
    </source>
</evidence>
<evidence type="ECO:0000256" key="6">
    <source>
        <dbReference type="ARBA" id="ARBA00022729"/>
    </source>
</evidence>
<dbReference type="SUPFAM" id="SSF51445">
    <property type="entry name" value="(Trans)glycosidases"/>
    <property type="match status" value="1"/>
</dbReference>
<feature type="signal peptide" evidence="10">
    <location>
        <begin position="1"/>
        <end position="23"/>
    </location>
</feature>
<comment type="subcellular location">
    <subcellularLocation>
        <location evidence="2">Secreted</location>
    </subcellularLocation>
</comment>
<dbReference type="PANTHER" id="PTHR31451">
    <property type="match status" value="1"/>
</dbReference>
<feature type="region of interest" description="Disordered" evidence="9">
    <location>
        <begin position="477"/>
        <end position="509"/>
    </location>
</feature>
<comment type="similarity">
    <text evidence="3">Belongs to the glycosyl hydrolase 5 (cellulase A) family.</text>
</comment>
<evidence type="ECO:0000313" key="12">
    <source>
        <dbReference type="EMBL" id="QOL01199.1"/>
    </source>
</evidence>
<dbReference type="GO" id="GO:0016985">
    <property type="term" value="F:mannan endo-1,4-beta-mannosidase activity"/>
    <property type="evidence" value="ECO:0007669"/>
    <property type="project" value="UniProtKB-EC"/>
</dbReference>
<dbReference type="AlphaFoldDB" id="A0A7L9QEC4"/>
<sequence>MIGGGWQTVVLLCLCLYAGNSIAQHAGGGFIRADGGRFVDEDCNEFIPSGLNTWQLLEVAAGKVKSKPVMLENGMADVVQWTMATAAANKLNVVRSFAHGVDGSFPLQIKAGKYSEHAFQALDYILDEASKYGVRLLLTLVNNWDNADSKTQYIQWAGAEGHDVFFTDPEVKQLYKDHIDTMVNRRNTINNRLYRDDPTIFAWDLMNEPRCDCFPDFIPVPDSYVSCRPECAEKVQSWIDEMSKYLKKADPNHMITVGEEGFYTKGSTGELVNPGTGWASLTGQDFIANHASPAIDFAAAHIWPDNWETWDVDFLEAWIKQHAADAKAMGKPFMIEEFGKEVHLESGAQANITSIRGPFYRKVYQQLQESLAADGPLKGVIFWQWGFAPYVAEEFLQGCIHCQAIQVSSSDGVFKNIIAPVAEHAAQVALNRSPVAGCKPVPTAKRAQTLVMPGTLPLHQTSDELLASSSDSLSADNAVFGSSTGSSSQQHQQHDGISFDNTISADKTGSNTVRMGKMLQTQSRAKPTAHHHAATGR</sequence>
<keyword evidence="7" id="KW-0378">Hydrolase</keyword>
<name>A0A7L9QEC4_9CHLO</name>
<dbReference type="GO" id="GO:0005576">
    <property type="term" value="C:extracellular region"/>
    <property type="evidence" value="ECO:0007669"/>
    <property type="project" value="UniProtKB-SubCell"/>
</dbReference>
<accession>A0A7L9QEC4</accession>
<evidence type="ECO:0000256" key="10">
    <source>
        <dbReference type="SAM" id="SignalP"/>
    </source>
</evidence>
<evidence type="ECO:0000259" key="11">
    <source>
        <dbReference type="Pfam" id="PF26410"/>
    </source>
</evidence>
<comment type="catalytic activity">
    <reaction evidence="1">
        <text>Random hydrolysis of (1-&gt;4)-beta-D-mannosidic linkages in mannans, galactomannans and glucomannans.</text>
        <dbReference type="EC" id="3.2.1.78"/>
    </reaction>
</comment>
<feature type="compositionally biased region" description="Low complexity" evidence="9">
    <location>
        <begin position="477"/>
        <end position="491"/>
    </location>
</feature>
<dbReference type="InterPro" id="IPR045053">
    <property type="entry name" value="MAN-like"/>
</dbReference>
<proteinExistence type="evidence at transcript level"/>
<evidence type="ECO:0000256" key="5">
    <source>
        <dbReference type="ARBA" id="ARBA00022525"/>
    </source>
</evidence>
<evidence type="ECO:0000256" key="3">
    <source>
        <dbReference type="ARBA" id="ARBA00005641"/>
    </source>
</evidence>
<dbReference type="InterPro" id="IPR001547">
    <property type="entry name" value="Glyco_hydro_5"/>
</dbReference>
<dbReference type="Gene3D" id="3.20.20.80">
    <property type="entry name" value="Glycosidases"/>
    <property type="match status" value="1"/>
</dbReference>
<protein>
    <recommendedName>
        <fullName evidence="4">mannan endo-1,4-beta-mannosidase</fullName>
        <ecNumber evidence="4">3.2.1.78</ecNumber>
    </recommendedName>
</protein>
<feature type="domain" description="Glycoside hydrolase family 5" evidence="11">
    <location>
        <begin position="30"/>
        <end position="386"/>
    </location>
</feature>
<keyword evidence="5" id="KW-0964">Secreted</keyword>
<evidence type="ECO:0000256" key="1">
    <source>
        <dbReference type="ARBA" id="ARBA00001678"/>
    </source>
</evidence>
<evidence type="ECO:0000256" key="7">
    <source>
        <dbReference type="ARBA" id="ARBA00022801"/>
    </source>
</evidence>
<dbReference type="PANTHER" id="PTHR31451:SF39">
    <property type="entry name" value="MANNAN ENDO-1,4-BETA-MANNOSIDASE 1"/>
    <property type="match status" value="1"/>
</dbReference>
<dbReference type="GO" id="GO:0000272">
    <property type="term" value="P:polysaccharide catabolic process"/>
    <property type="evidence" value="ECO:0007669"/>
    <property type="project" value="InterPro"/>
</dbReference>
<dbReference type="Pfam" id="PF26410">
    <property type="entry name" value="GH5_mannosidase"/>
    <property type="match status" value="1"/>
</dbReference>
<reference evidence="12" key="1">
    <citation type="journal article" date="2020" name="Microb. Ecol.">
        <title>The Under-explored Extracellular Proteome of Aero-Terrestrial Microalgae Provides Clues on Different Mechanisms of Desiccation Tolerance in Non-Model Organisms.</title>
        <authorList>
            <person name="Gonzalez-Hourcade M."/>
            <person name="Del Campo E.M."/>
            <person name="Casano L.M."/>
        </authorList>
    </citation>
    <scope>NUCLEOTIDE SEQUENCE</scope>
    <source>
        <strain evidence="12">TR9</strain>
    </source>
</reference>
<keyword evidence="6 10" id="KW-0732">Signal</keyword>
<keyword evidence="8" id="KW-0326">Glycosidase</keyword>
<evidence type="ECO:0000256" key="9">
    <source>
        <dbReference type="SAM" id="MobiDB-lite"/>
    </source>
</evidence>